<dbReference type="Proteomes" id="UP001207468">
    <property type="component" value="Unassembled WGS sequence"/>
</dbReference>
<organism evidence="1 2">
    <name type="scientific">Russula earlei</name>
    <dbReference type="NCBI Taxonomy" id="71964"/>
    <lineage>
        <taxon>Eukaryota</taxon>
        <taxon>Fungi</taxon>
        <taxon>Dikarya</taxon>
        <taxon>Basidiomycota</taxon>
        <taxon>Agaricomycotina</taxon>
        <taxon>Agaricomycetes</taxon>
        <taxon>Russulales</taxon>
        <taxon>Russulaceae</taxon>
        <taxon>Russula</taxon>
    </lineage>
</organism>
<proteinExistence type="predicted"/>
<keyword evidence="2" id="KW-1185">Reference proteome</keyword>
<protein>
    <submittedName>
        <fullName evidence="1">RagB/SusD family protein</fullName>
    </submittedName>
</protein>
<evidence type="ECO:0000313" key="2">
    <source>
        <dbReference type="Proteomes" id="UP001207468"/>
    </source>
</evidence>
<sequence length="418" mass="46770">MAGLRSDDSYISTAEGDINQVDGFIEYPTNSYVANYWQTSYFAILQCNTVLNYLNNVTDSTRKKYFEGETKFIRAHMYFNMVRLWGSVPLITTLVGYNDVTPRADSATIYNQIIADFKTAIQYLPASWDASQAARATVGAAKGMLAKVYLTQKNYAAARPLLLDLLQNPGTYQLMPSYKNIFGVSNEMNAEVMYAVRYKSNSNGLGETYTYNMDKVSGSVGFRSASDLRGSSVYVTADSIRKNVTFLTGGDYGTSYYDGGKYLDPSAPKNDAGVDFIVLRYADIVLMYAEVVNEMDGATPLTAADATNPLSRLYQLNLVRKRANPAATSLVYAYNNAAVNTQASFRTTIKAERRREFAIEDMRWYDLIRWGDAVTVMNAHFATRALTNVVLPYQVLYPVPQREIDISNHVITQNQGYH</sequence>
<dbReference type="EMBL" id="JAGFNK010001076">
    <property type="protein sequence ID" value="KAI9435217.1"/>
    <property type="molecule type" value="Genomic_DNA"/>
</dbReference>
<reference evidence="1" key="1">
    <citation type="submission" date="2021-03" db="EMBL/GenBank/DDBJ databases">
        <title>Evolutionary priming and transition to the ectomycorrhizal habit in an iconic lineage of mushroom-forming fungi: is preadaptation a requirement?</title>
        <authorList>
            <consortium name="DOE Joint Genome Institute"/>
            <person name="Looney B.P."/>
            <person name="Miyauchi S."/>
            <person name="Morin E."/>
            <person name="Drula E."/>
            <person name="Courty P.E."/>
            <person name="Chicoki N."/>
            <person name="Fauchery L."/>
            <person name="Kohler A."/>
            <person name="Kuo A."/>
            <person name="LaButti K."/>
            <person name="Pangilinan J."/>
            <person name="Lipzen A."/>
            <person name="Riley R."/>
            <person name="Andreopoulos W."/>
            <person name="He G."/>
            <person name="Johnson J."/>
            <person name="Barry K.W."/>
            <person name="Grigoriev I.V."/>
            <person name="Nagy L."/>
            <person name="Hibbett D."/>
            <person name="Henrissat B."/>
            <person name="Matheny P.B."/>
            <person name="Labbe J."/>
            <person name="Martin A.F."/>
        </authorList>
    </citation>
    <scope>NUCLEOTIDE SEQUENCE</scope>
    <source>
        <strain evidence="1">BPL698</strain>
    </source>
</reference>
<comment type="caution">
    <text evidence="1">The sequence shown here is derived from an EMBL/GenBank/DDBJ whole genome shotgun (WGS) entry which is preliminary data.</text>
</comment>
<accession>A0ACC0TSX8</accession>
<gene>
    <name evidence="1" type="ORF">F5148DRAFT_1294937</name>
</gene>
<name>A0ACC0TSX8_9AGAM</name>
<evidence type="ECO:0000313" key="1">
    <source>
        <dbReference type="EMBL" id="KAI9435217.1"/>
    </source>
</evidence>